<dbReference type="Proteomes" id="UP000635983">
    <property type="component" value="Unassembled WGS sequence"/>
</dbReference>
<proteinExistence type="predicted"/>
<dbReference type="EMBL" id="BMPO01000010">
    <property type="protein sequence ID" value="GGK08201.1"/>
    <property type="molecule type" value="Genomic_DNA"/>
</dbReference>
<keyword evidence="1 2" id="KW-0732">Signal</keyword>
<evidence type="ECO:0000256" key="1">
    <source>
        <dbReference type="ARBA" id="ARBA00022729"/>
    </source>
</evidence>
<keyword evidence="5" id="KW-1185">Reference proteome</keyword>
<reference evidence="4" key="2">
    <citation type="submission" date="2020-09" db="EMBL/GenBank/DDBJ databases">
        <authorList>
            <person name="Sun Q."/>
            <person name="Ohkuma M."/>
        </authorList>
    </citation>
    <scope>NUCLEOTIDE SEQUENCE</scope>
    <source>
        <strain evidence="4">JCM 30078</strain>
    </source>
</reference>
<dbReference type="RefSeq" id="WP_188985564.1">
    <property type="nucleotide sequence ID" value="NZ_BMPO01000010.1"/>
</dbReference>
<dbReference type="InterPro" id="IPR025232">
    <property type="entry name" value="DUF4174"/>
</dbReference>
<comment type="caution">
    <text evidence="4">The sequence shown here is derived from an EMBL/GenBank/DDBJ whole genome shotgun (WGS) entry which is preliminary data.</text>
</comment>
<evidence type="ECO:0000259" key="3">
    <source>
        <dbReference type="Pfam" id="PF13778"/>
    </source>
</evidence>
<evidence type="ECO:0000313" key="4">
    <source>
        <dbReference type="EMBL" id="GGK08201.1"/>
    </source>
</evidence>
<gene>
    <name evidence="4" type="ORF">GCM10009304_37910</name>
</gene>
<name>A0A917V1B8_9PSED</name>
<reference evidence="4" key="1">
    <citation type="journal article" date="2014" name="Int. J. Syst. Evol. Microbiol.">
        <title>Complete genome sequence of Corynebacterium casei LMG S-19264T (=DSM 44701T), isolated from a smear-ripened cheese.</title>
        <authorList>
            <consortium name="US DOE Joint Genome Institute (JGI-PGF)"/>
            <person name="Walter F."/>
            <person name="Albersmeier A."/>
            <person name="Kalinowski J."/>
            <person name="Ruckert C."/>
        </authorList>
    </citation>
    <scope>NUCLEOTIDE SEQUENCE</scope>
    <source>
        <strain evidence="4">JCM 30078</strain>
    </source>
</reference>
<organism evidence="4 5">
    <name type="scientific">Pseudomonas matsuisoli</name>
    <dbReference type="NCBI Taxonomy" id="1515666"/>
    <lineage>
        <taxon>Bacteria</taxon>
        <taxon>Pseudomonadati</taxon>
        <taxon>Pseudomonadota</taxon>
        <taxon>Gammaproteobacteria</taxon>
        <taxon>Pseudomonadales</taxon>
        <taxon>Pseudomonadaceae</taxon>
        <taxon>Pseudomonas</taxon>
    </lineage>
</organism>
<dbReference type="Pfam" id="PF13778">
    <property type="entry name" value="DUF4174"/>
    <property type="match status" value="1"/>
</dbReference>
<sequence length="140" mass="15271">MKSFLFAVLGVAFAATANAESVNPLDAEHWKTRPLVIVVPSPEDPVLKALNDSLQSPENREAFIEREMVLYRVVDGRATRNDEPLTPEQADALLGALDAKAEGPATVFLVGKDGGVKVRQEGSLEPKEIFATIDQMPMRQ</sequence>
<feature type="signal peptide" evidence="2">
    <location>
        <begin position="1"/>
        <end position="19"/>
    </location>
</feature>
<evidence type="ECO:0000313" key="5">
    <source>
        <dbReference type="Proteomes" id="UP000635983"/>
    </source>
</evidence>
<evidence type="ECO:0000256" key="2">
    <source>
        <dbReference type="SAM" id="SignalP"/>
    </source>
</evidence>
<feature type="domain" description="DUF4174" evidence="3">
    <location>
        <begin position="24"/>
        <end position="140"/>
    </location>
</feature>
<accession>A0A917V1B8</accession>
<feature type="chain" id="PRO_5037180886" description="DUF4174 domain-containing protein" evidence="2">
    <location>
        <begin position="20"/>
        <end position="140"/>
    </location>
</feature>
<dbReference type="AlphaFoldDB" id="A0A917V1B8"/>
<protein>
    <recommendedName>
        <fullName evidence="3">DUF4174 domain-containing protein</fullName>
    </recommendedName>
</protein>